<dbReference type="Gene3D" id="1.10.238.190">
    <property type="match status" value="1"/>
</dbReference>
<organism evidence="3 4">
    <name type="scientific">Lasius platythorax</name>
    <dbReference type="NCBI Taxonomy" id="488582"/>
    <lineage>
        <taxon>Eukaryota</taxon>
        <taxon>Metazoa</taxon>
        <taxon>Ecdysozoa</taxon>
        <taxon>Arthropoda</taxon>
        <taxon>Hexapoda</taxon>
        <taxon>Insecta</taxon>
        <taxon>Pterygota</taxon>
        <taxon>Neoptera</taxon>
        <taxon>Endopterygota</taxon>
        <taxon>Hymenoptera</taxon>
        <taxon>Apocrita</taxon>
        <taxon>Aculeata</taxon>
        <taxon>Formicoidea</taxon>
        <taxon>Formicidae</taxon>
        <taxon>Formicinae</taxon>
        <taxon>Lasius</taxon>
        <taxon>Lasius</taxon>
    </lineage>
</organism>
<name>A0AAV2N4F9_9HYME</name>
<comment type="similarity">
    <text evidence="1">Belongs to the ant venom allergen 2/4 family.</text>
</comment>
<feature type="domain" description="Ant venom allergen Sol i 2/4" evidence="2">
    <location>
        <begin position="55"/>
        <end position="138"/>
    </location>
</feature>
<dbReference type="InterPro" id="IPR036728">
    <property type="entry name" value="PBP_GOBP_sf"/>
</dbReference>
<dbReference type="SUPFAM" id="SSF47565">
    <property type="entry name" value="Insect pheromone/odorant-binding proteins"/>
    <property type="match status" value="1"/>
</dbReference>
<sequence>MRNSCIEVQGKTRISASVFQNRKMKILVLVACLLTISYAGDPQILQAFYDNYGNCRNELNVPEWTPEVTKCMLQHDELIDEQGIIKKEELLTKFENIISDETNLSQAKEIVSTCYDQAYQGSGSNDEKTITTIQCAMHVNDLFDKLQ</sequence>
<evidence type="ECO:0000256" key="1">
    <source>
        <dbReference type="ARBA" id="ARBA00009932"/>
    </source>
</evidence>
<dbReference type="GO" id="GO:0005549">
    <property type="term" value="F:odorant binding"/>
    <property type="evidence" value="ECO:0007669"/>
    <property type="project" value="InterPro"/>
</dbReference>
<dbReference type="AlphaFoldDB" id="A0AAV2N4F9"/>
<dbReference type="Proteomes" id="UP001497644">
    <property type="component" value="Chromosome 1"/>
</dbReference>
<protein>
    <recommendedName>
        <fullName evidence="2">Ant venom allergen Sol i 2/4 domain-containing protein</fullName>
    </recommendedName>
</protein>
<accession>A0AAV2N4F9</accession>
<gene>
    <name evidence="3" type="ORF">LPLAT_LOCUS996</name>
</gene>
<proteinExistence type="inferred from homology"/>
<evidence type="ECO:0000313" key="3">
    <source>
        <dbReference type="EMBL" id="CAL1674304.1"/>
    </source>
</evidence>
<dbReference type="InterPro" id="IPR055216">
    <property type="entry name" value="Sol_i_2/4"/>
</dbReference>
<dbReference type="EMBL" id="OZ034824">
    <property type="protein sequence ID" value="CAL1674304.1"/>
    <property type="molecule type" value="Genomic_DNA"/>
</dbReference>
<evidence type="ECO:0000259" key="2">
    <source>
        <dbReference type="Pfam" id="PF22750"/>
    </source>
</evidence>
<keyword evidence="4" id="KW-1185">Reference proteome</keyword>
<evidence type="ECO:0000313" key="4">
    <source>
        <dbReference type="Proteomes" id="UP001497644"/>
    </source>
</evidence>
<dbReference type="InterPro" id="IPR038211">
    <property type="entry name" value="Ant_venon_allerg_soli_2/4_sf"/>
</dbReference>
<dbReference type="Pfam" id="PF22750">
    <property type="entry name" value="Sol_i_2"/>
    <property type="match status" value="1"/>
</dbReference>
<reference evidence="3 4" key="1">
    <citation type="submission" date="2024-04" db="EMBL/GenBank/DDBJ databases">
        <authorList>
            <consortium name="Molecular Ecology Group"/>
        </authorList>
    </citation>
    <scope>NUCLEOTIDE SEQUENCE [LARGE SCALE GENOMIC DNA]</scope>
</reference>